<accession>A0A067LY82</accession>
<feature type="transmembrane region" description="Helical" evidence="1">
    <location>
        <begin position="76"/>
        <end position="94"/>
    </location>
</feature>
<evidence type="ECO:0000256" key="1">
    <source>
        <dbReference type="SAM" id="Phobius"/>
    </source>
</evidence>
<name>A0A067LY82_BOTB1</name>
<protein>
    <submittedName>
        <fullName evidence="2">Uncharacterized protein</fullName>
    </submittedName>
</protein>
<proteinExistence type="predicted"/>
<sequence>MADLGDEKVEGPCFAFDSFSANRVDVSLGAFFAAHVAHPRILSLAHVCIFIPLILTLTLIFVYIAVAVFALVRFDVSYVFLLMGSGVNAFIRYFPQAYHRVETDIPNLVLGSQKEDGR</sequence>
<dbReference type="HOGENOM" id="CLU_2072764_0_0_1"/>
<dbReference type="InParanoid" id="A0A067LY82"/>
<gene>
    <name evidence="2" type="ORF">BOTBODRAFT_38019</name>
</gene>
<keyword evidence="1" id="KW-0472">Membrane</keyword>
<dbReference type="Proteomes" id="UP000027195">
    <property type="component" value="Unassembled WGS sequence"/>
</dbReference>
<evidence type="ECO:0000313" key="3">
    <source>
        <dbReference type="Proteomes" id="UP000027195"/>
    </source>
</evidence>
<keyword evidence="3" id="KW-1185">Reference proteome</keyword>
<dbReference type="AlphaFoldDB" id="A0A067LY82"/>
<dbReference type="EMBL" id="KL198092">
    <property type="protein sequence ID" value="KDQ08323.1"/>
    <property type="molecule type" value="Genomic_DNA"/>
</dbReference>
<reference evidence="3" key="1">
    <citation type="journal article" date="2014" name="Proc. Natl. Acad. Sci. U.S.A.">
        <title>Extensive sampling of basidiomycete genomes demonstrates inadequacy of the white-rot/brown-rot paradigm for wood decay fungi.</title>
        <authorList>
            <person name="Riley R."/>
            <person name="Salamov A.A."/>
            <person name="Brown D.W."/>
            <person name="Nagy L.G."/>
            <person name="Floudas D."/>
            <person name="Held B.W."/>
            <person name="Levasseur A."/>
            <person name="Lombard V."/>
            <person name="Morin E."/>
            <person name="Otillar R."/>
            <person name="Lindquist E.A."/>
            <person name="Sun H."/>
            <person name="LaButti K.M."/>
            <person name="Schmutz J."/>
            <person name="Jabbour D."/>
            <person name="Luo H."/>
            <person name="Baker S.E."/>
            <person name="Pisabarro A.G."/>
            <person name="Walton J.D."/>
            <person name="Blanchette R.A."/>
            <person name="Henrissat B."/>
            <person name="Martin F."/>
            <person name="Cullen D."/>
            <person name="Hibbett D.S."/>
            <person name="Grigoriev I.V."/>
        </authorList>
    </citation>
    <scope>NUCLEOTIDE SEQUENCE [LARGE SCALE GENOMIC DNA]</scope>
    <source>
        <strain evidence="3">FD-172 SS1</strain>
    </source>
</reference>
<evidence type="ECO:0000313" key="2">
    <source>
        <dbReference type="EMBL" id="KDQ08323.1"/>
    </source>
</evidence>
<keyword evidence="1" id="KW-1133">Transmembrane helix</keyword>
<keyword evidence="1" id="KW-0812">Transmembrane</keyword>
<organism evidence="2 3">
    <name type="scientific">Botryobasidium botryosum (strain FD-172 SS1)</name>
    <dbReference type="NCBI Taxonomy" id="930990"/>
    <lineage>
        <taxon>Eukaryota</taxon>
        <taxon>Fungi</taxon>
        <taxon>Dikarya</taxon>
        <taxon>Basidiomycota</taxon>
        <taxon>Agaricomycotina</taxon>
        <taxon>Agaricomycetes</taxon>
        <taxon>Cantharellales</taxon>
        <taxon>Botryobasidiaceae</taxon>
        <taxon>Botryobasidium</taxon>
    </lineage>
</organism>
<feature type="transmembrane region" description="Helical" evidence="1">
    <location>
        <begin position="47"/>
        <end position="70"/>
    </location>
</feature>